<feature type="chain" id="PRO_5040203284" evidence="1">
    <location>
        <begin position="22"/>
        <end position="95"/>
    </location>
</feature>
<name>A0A9P9WU30_9PEZI</name>
<feature type="signal peptide" evidence="1">
    <location>
        <begin position="1"/>
        <end position="21"/>
    </location>
</feature>
<protein>
    <submittedName>
        <fullName evidence="2">Uncharacterized protein</fullName>
    </submittedName>
</protein>
<proteinExistence type="predicted"/>
<dbReference type="AlphaFoldDB" id="A0A9P9WU30"/>
<accession>A0A9P9WU30</accession>
<reference evidence="2" key="1">
    <citation type="submission" date="2021-03" db="EMBL/GenBank/DDBJ databases">
        <title>Revisited historic fungal species revealed as producer of novel bioactive compounds through whole genome sequencing and comparative genomics.</title>
        <authorList>
            <person name="Vignolle G.A."/>
            <person name="Hochenegger N."/>
            <person name="Mach R.L."/>
            <person name="Mach-Aigner A.R."/>
            <person name="Javad Rahimi M."/>
            <person name="Salim K.A."/>
            <person name="Chan C.M."/>
            <person name="Lim L.B.L."/>
            <person name="Cai F."/>
            <person name="Druzhinina I.S."/>
            <person name="U'Ren J.M."/>
            <person name="Derntl C."/>
        </authorList>
    </citation>
    <scope>NUCLEOTIDE SEQUENCE</scope>
    <source>
        <strain evidence="2">TUCIM 5799</strain>
    </source>
</reference>
<dbReference type="Proteomes" id="UP000829685">
    <property type="component" value="Unassembled WGS sequence"/>
</dbReference>
<keyword evidence="3" id="KW-1185">Reference proteome</keyword>
<evidence type="ECO:0000313" key="2">
    <source>
        <dbReference type="EMBL" id="KAI1879303.1"/>
    </source>
</evidence>
<keyword evidence="1" id="KW-0732">Signal</keyword>
<comment type="caution">
    <text evidence="2">The sequence shown here is derived from an EMBL/GenBank/DDBJ whole genome shotgun (WGS) entry which is preliminary data.</text>
</comment>
<evidence type="ECO:0000256" key="1">
    <source>
        <dbReference type="SAM" id="SignalP"/>
    </source>
</evidence>
<gene>
    <name evidence="2" type="ORF">JX265_002257</name>
</gene>
<dbReference type="EMBL" id="JAFIMR010000004">
    <property type="protein sequence ID" value="KAI1879303.1"/>
    <property type="molecule type" value="Genomic_DNA"/>
</dbReference>
<evidence type="ECO:0000313" key="3">
    <source>
        <dbReference type="Proteomes" id="UP000829685"/>
    </source>
</evidence>
<organism evidence="2 3">
    <name type="scientific">Neoarthrinium moseri</name>
    <dbReference type="NCBI Taxonomy" id="1658444"/>
    <lineage>
        <taxon>Eukaryota</taxon>
        <taxon>Fungi</taxon>
        <taxon>Dikarya</taxon>
        <taxon>Ascomycota</taxon>
        <taxon>Pezizomycotina</taxon>
        <taxon>Sordariomycetes</taxon>
        <taxon>Xylariomycetidae</taxon>
        <taxon>Amphisphaeriales</taxon>
        <taxon>Apiosporaceae</taxon>
        <taxon>Neoarthrinium</taxon>
    </lineage>
</organism>
<sequence>MVKFAVLLIAATSAFCGIATASNCKHGLYYCGHGLLHKGNYYQDISSSLRAAGQPSDDAHVNDSLFFCQGDDDVPFVSYCAQGCQDGGSGKSDHC</sequence>